<evidence type="ECO:0000313" key="3">
    <source>
        <dbReference type="Proteomes" id="UP001141552"/>
    </source>
</evidence>
<dbReference type="AlphaFoldDB" id="A0A9Q0F3K6"/>
<feature type="region of interest" description="Disordered" evidence="1">
    <location>
        <begin position="1"/>
        <end position="38"/>
    </location>
</feature>
<dbReference type="EMBL" id="JAKUCV010007220">
    <property type="protein sequence ID" value="KAJ4824299.1"/>
    <property type="molecule type" value="Genomic_DNA"/>
</dbReference>
<protein>
    <submittedName>
        <fullName evidence="2">Uncharacterized protein</fullName>
    </submittedName>
</protein>
<evidence type="ECO:0000256" key="1">
    <source>
        <dbReference type="SAM" id="MobiDB-lite"/>
    </source>
</evidence>
<reference evidence="2" key="1">
    <citation type="submission" date="2022-02" db="EMBL/GenBank/DDBJ databases">
        <authorList>
            <person name="Henning P.M."/>
            <person name="McCubbin A.G."/>
            <person name="Shore J.S."/>
        </authorList>
    </citation>
    <scope>NUCLEOTIDE SEQUENCE</scope>
    <source>
        <strain evidence="2">F60SS</strain>
        <tissue evidence="2">Leaves</tissue>
    </source>
</reference>
<sequence length="95" mass="10330">MEACWRPSRFPKGKRGSALGGSMTEPRREDGSEGNGVQLSDEVVSSLTQELSTAATRLGICDAWISICFMGCSLLVCKSIFDSNDVKELAKNEIR</sequence>
<accession>A0A9Q0F3K6</accession>
<keyword evidence="3" id="KW-1185">Reference proteome</keyword>
<dbReference type="Proteomes" id="UP001141552">
    <property type="component" value="Unassembled WGS sequence"/>
</dbReference>
<comment type="caution">
    <text evidence="2">The sequence shown here is derived from an EMBL/GenBank/DDBJ whole genome shotgun (WGS) entry which is preliminary data.</text>
</comment>
<reference evidence="2" key="2">
    <citation type="journal article" date="2023" name="Plants (Basel)">
        <title>Annotation of the Turnera subulata (Passifloraceae) Draft Genome Reveals the S-Locus Evolved after the Divergence of Turneroideae from Passifloroideae in a Stepwise Manner.</title>
        <authorList>
            <person name="Henning P.M."/>
            <person name="Roalson E.H."/>
            <person name="Mir W."/>
            <person name="McCubbin A.G."/>
            <person name="Shore J.S."/>
        </authorList>
    </citation>
    <scope>NUCLEOTIDE SEQUENCE</scope>
    <source>
        <strain evidence="2">F60SS</strain>
    </source>
</reference>
<evidence type="ECO:0000313" key="2">
    <source>
        <dbReference type="EMBL" id="KAJ4824299.1"/>
    </source>
</evidence>
<organism evidence="2 3">
    <name type="scientific">Turnera subulata</name>
    <dbReference type="NCBI Taxonomy" id="218843"/>
    <lineage>
        <taxon>Eukaryota</taxon>
        <taxon>Viridiplantae</taxon>
        <taxon>Streptophyta</taxon>
        <taxon>Embryophyta</taxon>
        <taxon>Tracheophyta</taxon>
        <taxon>Spermatophyta</taxon>
        <taxon>Magnoliopsida</taxon>
        <taxon>eudicotyledons</taxon>
        <taxon>Gunneridae</taxon>
        <taxon>Pentapetalae</taxon>
        <taxon>rosids</taxon>
        <taxon>fabids</taxon>
        <taxon>Malpighiales</taxon>
        <taxon>Passifloraceae</taxon>
        <taxon>Turnera</taxon>
    </lineage>
</organism>
<name>A0A9Q0F3K6_9ROSI</name>
<gene>
    <name evidence="2" type="ORF">Tsubulata_046956</name>
</gene>
<proteinExistence type="predicted"/>